<protein>
    <submittedName>
        <fullName evidence="1">Uncharacterized protein</fullName>
    </submittedName>
</protein>
<dbReference type="Proteomes" id="UP000541857">
    <property type="component" value="Unassembled WGS sequence"/>
</dbReference>
<dbReference type="Gene3D" id="3.40.50.2300">
    <property type="match status" value="1"/>
</dbReference>
<organism evidence="1 2">
    <name type="scientific">Gelidibacter maritimus</name>
    <dbReference type="NCBI Taxonomy" id="2761487"/>
    <lineage>
        <taxon>Bacteria</taxon>
        <taxon>Pseudomonadati</taxon>
        <taxon>Bacteroidota</taxon>
        <taxon>Flavobacteriia</taxon>
        <taxon>Flavobacteriales</taxon>
        <taxon>Flavobacteriaceae</taxon>
        <taxon>Gelidibacter</taxon>
    </lineage>
</organism>
<comment type="caution">
    <text evidence="1">The sequence shown here is derived from an EMBL/GenBank/DDBJ whole genome shotgun (WGS) entry which is preliminary data.</text>
</comment>
<dbReference type="InterPro" id="IPR011006">
    <property type="entry name" value="CheY-like_superfamily"/>
</dbReference>
<dbReference type="EMBL" id="JACGLT010000001">
    <property type="protein sequence ID" value="MBA6151444.1"/>
    <property type="molecule type" value="Genomic_DNA"/>
</dbReference>
<dbReference type="AlphaFoldDB" id="A0A7W2M2B3"/>
<accession>A0A7W2M2B3</accession>
<sequence length="385" mass="43716">MRKYEVLWIDDDAEKQDAFLDSAYLEGFNITYFKTSKKGMEELTSKIERYDAVILDAMVFNESEDEKAGLAGLQNSIKTINNLAHFKKVPYFIFSGYIDQDEHSSARDMLADETIFIKSKDNHALFAAIKKAADAQELTQLKHKYPNVFSLCKDNYLGSKQFDRILQLVKDVENPDYISNQQDALPPMRKILEAIFRKLNILGLIPDAIQNGQGAINGASIFLAGNNKHYLYRQALIDPVVAESIRHLISLTQDASHNEGNKLGTDTYLSSRTNSFLYQSLCYALLEVLDYLKPFVDANSDKVENQSKWQLIEVSNMGSELWIKGKISRVADNGYGTFQPNEGSFTLTILPNKMEEYSLTEDQNIDVTTEPSHCGTKTYIKEIKY</sequence>
<reference evidence="1 2" key="1">
    <citation type="submission" date="2020-07" db="EMBL/GenBank/DDBJ databases">
        <title>Bacterium isolated from marine sediment.</title>
        <authorList>
            <person name="Shang D."/>
        </authorList>
    </citation>
    <scope>NUCLEOTIDE SEQUENCE [LARGE SCALE GENOMIC DNA]</scope>
    <source>
        <strain evidence="1 2">F6074</strain>
    </source>
</reference>
<gene>
    <name evidence="1" type="ORF">H3Z82_01735</name>
</gene>
<evidence type="ECO:0000313" key="1">
    <source>
        <dbReference type="EMBL" id="MBA6151444.1"/>
    </source>
</evidence>
<name>A0A7W2M2B3_9FLAO</name>
<dbReference type="SUPFAM" id="SSF52172">
    <property type="entry name" value="CheY-like"/>
    <property type="match status" value="1"/>
</dbReference>
<keyword evidence="2" id="KW-1185">Reference proteome</keyword>
<evidence type="ECO:0000313" key="2">
    <source>
        <dbReference type="Proteomes" id="UP000541857"/>
    </source>
</evidence>
<dbReference type="RefSeq" id="WP_182202151.1">
    <property type="nucleotide sequence ID" value="NZ_JACGLT010000001.1"/>
</dbReference>
<proteinExistence type="predicted"/>